<dbReference type="HOGENOM" id="CLU_010194_28_0_9"/>
<dbReference type="Gene3D" id="3.40.50.720">
    <property type="entry name" value="NAD(P)-binding Rossmann-like Domain"/>
    <property type="match status" value="1"/>
</dbReference>
<keyword evidence="2" id="KW-0560">Oxidoreductase</keyword>
<comment type="similarity">
    <text evidence="1">Belongs to the short-chain dehydrogenases/reductases (SDR) family.</text>
</comment>
<gene>
    <name evidence="3" type="ordered locus">Bsph_3167</name>
</gene>
<dbReference type="AlphaFoldDB" id="B1HQ35"/>
<dbReference type="SUPFAM" id="SSF51735">
    <property type="entry name" value="NAD(P)-binding Rossmann-fold domains"/>
    <property type="match status" value="1"/>
</dbReference>
<name>B1HQ35_LYSSC</name>
<evidence type="ECO:0000313" key="3">
    <source>
        <dbReference type="EMBL" id="ACA40678.1"/>
    </source>
</evidence>
<dbReference type="Pfam" id="PF00106">
    <property type="entry name" value="adh_short"/>
    <property type="match status" value="1"/>
</dbReference>
<dbReference type="PRINTS" id="PR00081">
    <property type="entry name" value="GDHRDH"/>
</dbReference>
<dbReference type="InterPro" id="IPR036291">
    <property type="entry name" value="NAD(P)-bd_dom_sf"/>
</dbReference>
<dbReference type="Proteomes" id="UP000002164">
    <property type="component" value="Chromosome"/>
</dbReference>
<evidence type="ECO:0000256" key="1">
    <source>
        <dbReference type="ARBA" id="ARBA00006484"/>
    </source>
</evidence>
<evidence type="ECO:0000256" key="2">
    <source>
        <dbReference type="ARBA" id="ARBA00023002"/>
    </source>
</evidence>
<protein>
    <submittedName>
        <fullName evidence="3">Short-chain dehydrogenase/reductase SDR</fullName>
    </submittedName>
</protein>
<dbReference type="EnsemblBacteria" id="ACA40678">
    <property type="protein sequence ID" value="ACA40678"/>
    <property type="gene ID" value="Bsph_3167"/>
</dbReference>
<sequence length="246" mass="27070">MERVVKMSKNIIVFGASQGLGDAFVKGLPVKGDTVWVVSRTRPKSLDINDGVNRQWLSIDLSSQQHIPSLKEQLKDIAIDVLIYNVGVWEKRGFEDDYTFDRDEVEDISNLININLTSTITYIQALLPNLRQAKNGKVILIGSTAGLDHTNNAQVSFVTSKFGLRGITNALREHLREDRISVTCINPGELAAEVPYEAGADKAIQLYEGTRIPVQDIVAIVQCVVNLSPASCVKEINIPAITDLNA</sequence>
<accession>B1HQ35</accession>
<organism evidence="3 4">
    <name type="scientific">Lysinibacillus sphaericus (strain C3-41)</name>
    <dbReference type="NCBI Taxonomy" id="444177"/>
    <lineage>
        <taxon>Bacteria</taxon>
        <taxon>Bacillati</taxon>
        <taxon>Bacillota</taxon>
        <taxon>Bacilli</taxon>
        <taxon>Bacillales</taxon>
        <taxon>Bacillaceae</taxon>
        <taxon>Lysinibacillus</taxon>
    </lineage>
</organism>
<dbReference type="CDD" id="cd05233">
    <property type="entry name" value="SDR_c"/>
    <property type="match status" value="1"/>
</dbReference>
<dbReference type="GO" id="GO:0016616">
    <property type="term" value="F:oxidoreductase activity, acting on the CH-OH group of donors, NAD or NADP as acceptor"/>
    <property type="evidence" value="ECO:0007669"/>
    <property type="project" value="TreeGrafter"/>
</dbReference>
<dbReference type="KEGG" id="lsp:Bsph_3167"/>
<dbReference type="EMBL" id="CP000817">
    <property type="protein sequence ID" value="ACA40678.1"/>
    <property type="molecule type" value="Genomic_DNA"/>
</dbReference>
<reference evidence="3 4" key="1">
    <citation type="journal article" date="2008" name="J. Bacteriol.">
        <title>Complete genome sequence of the mosquitocidal bacterium Bacillus sphaericus C3-41 and comparison with those of closely related Bacillus species.</title>
        <authorList>
            <person name="Hu X."/>
            <person name="Fan W."/>
            <person name="Han B."/>
            <person name="Liu H."/>
            <person name="Zheng D."/>
            <person name="Li Q."/>
            <person name="Dong W."/>
            <person name="Yan J."/>
            <person name="Gao M."/>
            <person name="Berry C."/>
            <person name="Yuan Z."/>
        </authorList>
    </citation>
    <scope>NUCLEOTIDE SEQUENCE [LARGE SCALE GENOMIC DNA]</scope>
    <source>
        <strain evidence="3 4">C3-41</strain>
    </source>
</reference>
<dbReference type="PANTHER" id="PTHR42760:SF133">
    <property type="entry name" value="3-OXOACYL-[ACYL-CARRIER-PROTEIN] REDUCTASE"/>
    <property type="match status" value="1"/>
</dbReference>
<proteinExistence type="inferred from homology"/>
<dbReference type="InterPro" id="IPR002347">
    <property type="entry name" value="SDR_fam"/>
</dbReference>
<dbReference type="PANTHER" id="PTHR42760">
    <property type="entry name" value="SHORT-CHAIN DEHYDROGENASES/REDUCTASES FAMILY MEMBER"/>
    <property type="match status" value="1"/>
</dbReference>
<evidence type="ECO:0000313" key="4">
    <source>
        <dbReference type="Proteomes" id="UP000002164"/>
    </source>
</evidence>